<gene>
    <name evidence="5" type="ORF">GCM10007043_00220</name>
</gene>
<evidence type="ECO:0000256" key="2">
    <source>
        <dbReference type="ARBA" id="ARBA00023125"/>
    </source>
</evidence>
<dbReference type="PANTHER" id="PTHR43537:SF24">
    <property type="entry name" value="GLUCONATE OPERON TRANSCRIPTIONAL REPRESSOR"/>
    <property type="match status" value="1"/>
</dbReference>
<evidence type="ECO:0000256" key="1">
    <source>
        <dbReference type="ARBA" id="ARBA00023015"/>
    </source>
</evidence>
<dbReference type="InterPro" id="IPR008920">
    <property type="entry name" value="TF_FadR/GntR_C"/>
</dbReference>
<dbReference type="PROSITE" id="PS50949">
    <property type="entry name" value="HTH_GNTR"/>
    <property type="match status" value="1"/>
</dbReference>
<dbReference type="SMART" id="SM00895">
    <property type="entry name" value="FCD"/>
    <property type="match status" value="1"/>
</dbReference>
<evidence type="ECO:0000256" key="3">
    <source>
        <dbReference type="ARBA" id="ARBA00023163"/>
    </source>
</evidence>
<dbReference type="InterPro" id="IPR036388">
    <property type="entry name" value="WH-like_DNA-bd_sf"/>
</dbReference>
<dbReference type="Proteomes" id="UP000637720">
    <property type="component" value="Unassembled WGS sequence"/>
</dbReference>
<dbReference type="SUPFAM" id="SSF48008">
    <property type="entry name" value="GntR ligand-binding domain-like"/>
    <property type="match status" value="1"/>
</dbReference>
<reference evidence="5" key="2">
    <citation type="submission" date="2020-09" db="EMBL/GenBank/DDBJ databases">
        <authorList>
            <person name="Sun Q."/>
            <person name="Ohkuma M."/>
        </authorList>
    </citation>
    <scope>NUCLEOTIDE SEQUENCE</scope>
    <source>
        <strain evidence="5">JCM 14719</strain>
    </source>
</reference>
<evidence type="ECO:0000313" key="5">
    <source>
        <dbReference type="EMBL" id="GGJ90496.1"/>
    </source>
</evidence>
<dbReference type="SMART" id="SM00345">
    <property type="entry name" value="HTH_GNTR"/>
    <property type="match status" value="1"/>
</dbReference>
<proteinExistence type="predicted"/>
<dbReference type="InterPro" id="IPR036390">
    <property type="entry name" value="WH_DNA-bd_sf"/>
</dbReference>
<comment type="caution">
    <text evidence="5">The sequence shown here is derived from an EMBL/GenBank/DDBJ whole genome shotgun (WGS) entry which is preliminary data.</text>
</comment>
<organism evidence="5 6">
    <name type="scientific">Calditerricola satsumensis</name>
    <dbReference type="NCBI Taxonomy" id="373054"/>
    <lineage>
        <taxon>Bacteria</taxon>
        <taxon>Bacillati</taxon>
        <taxon>Bacillota</taxon>
        <taxon>Bacilli</taxon>
        <taxon>Bacillales</taxon>
        <taxon>Bacillaceae</taxon>
        <taxon>Calditerricola</taxon>
    </lineage>
</organism>
<dbReference type="Gene3D" id="1.20.120.530">
    <property type="entry name" value="GntR ligand-binding domain-like"/>
    <property type="match status" value="1"/>
</dbReference>
<dbReference type="InterPro" id="IPR011711">
    <property type="entry name" value="GntR_C"/>
</dbReference>
<reference evidence="5" key="1">
    <citation type="journal article" date="2014" name="Int. J. Syst. Evol. Microbiol.">
        <title>Complete genome sequence of Corynebacterium casei LMG S-19264T (=DSM 44701T), isolated from a smear-ripened cheese.</title>
        <authorList>
            <consortium name="US DOE Joint Genome Institute (JGI-PGF)"/>
            <person name="Walter F."/>
            <person name="Albersmeier A."/>
            <person name="Kalinowski J."/>
            <person name="Ruckert C."/>
        </authorList>
    </citation>
    <scope>NUCLEOTIDE SEQUENCE</scope>
    <source>
        <strain evidence="5">JCM 14719</strain>
    </source>
</reference>
<dbReference type="Pfam" id="PF00392">
    <property type="entry name" value="GntR"/>
    <property type="match status" value="1"/>
</dbReference>
<dbReference type="AlphaFoldDB" id="A0A8J3F7Q3"/>
<keyword evidence="1" id="KW-0805">Transcription regulation</keyword>
<dbReference type="EMBL" id="BMOF01000001">
    <property type="protein sequence ID" value="GGJ90496.1"/>
    <property type="molecule type" value="Genomic_DNA"/>
</dbReference>
<dbReference type="GO" id="GO:0003677">
    <property type="term" value="F:DNA binding"/>
    <property type="evidence" value="ECO:0007669"/>
    <property type="project" value="UniProtKB-KW"/>
</dbReference>
<dbReference type="CDD" id="cd07377">
    <property type="entry name" value="WHTH_GntR"/>
    <property type="match status" value="1"/>
</dbReference>
<keyword evidence="3" id="KW-0804">Transcription</keyword>
<accession>A0A8J3F7Q3</accession>
<evidence type="ECO:0000259" key="4">
    <source>
        <dbReference type="PROSITE" id="PS50949"/>
    </source>
</evidence>
<dbReference type="GO" id="GO:0003700">
    <property type="term" value="F:DNA-binding transcription factor activity"/>
    <property type="evidence" value="ECO:0007669"/>
    <property type="project" value="InterPro"/>
</dbReference>
<protein>
    <submittedName>
        <fullName evidence="5">GntR family transcriptional regulator</fullName>
    </submittedName>
</protein>
<evidence type="ECO:0000313" key="6">
    <source>
        <dbReference type="Proteomes" id="UP000637720"/>
    </source>
</evidence>
<dbReference type="SUPFAM" id="SSF46785">
    <property type="entry name" value="Winged helix' DNA-binding domain"/>
    <property type="match status" value="1"/>
</dbReference>
<dbReference type="Pfam" id="PF07729">
    <property type="entry name" value="FCD"/>
    <property type="match status" value="1"/>
</dbReference>
<feature type="domain" description="HTH gntR-type" evidence="4">
    <location>
        <begin position="47"/>
        <end position="114"/>
    </location>
</feature>
<name>A0A8J3F7Q3_9BACI</name>
<keyword evidence="6" id="KW-1185">Reference proteome</keyword>
<dbReference type="PANTHER" id="PTHR43537">
    <property type="entry name" value="TRANSCRIPTIONAL REGULATOR, GNTR FAMILY"/>
    <property type="match status" value="1"/>
</dbReference>
<dbReference type="InterPro" id="IPR000524">
    <property type="entry name" value="Tscrpt_reg_HTH_GntR"/>
</dbReference>
<sequence>MPVVPKTSVPLGRKTYTILYRKTVDILYDYVYDKDMNAQHPHPNGKRSKTDAVYEALRQRILARAYAPGERLVIDRIAKEFGVSPIPVREAIRQLEADGLIQYTPNVGAVVTTIRQREYIEALTLLAVLEGYATACGVGRFAPEDFAQMDALNAAMEEALEAHEYVRFSQLNRQFHALLCRHCDNETLLDRIAREQRRIDAFRPVGFPFVAGRGRQSVEEHRAIVRALAEGRDAVTVEHLVRQHKLNTIEAVRRLMEQEAQGIR</sequence>
<keyword evidence="2" id="KW-0238">DNA-binding</keyword>
<dbReference type="Gene3D" id="1.10.10.10">
    <property type="entry name" value="Winged helix-like DNA-binding domain superfamily/Winged helix DNA-binding domain"/>
    <property type="match status" value="1"/>
</dbReference>